<evidence type="ECO:0000256" key="5">
    <source>
        <dbReference type="ARBA" id="ARBA00022898"/>
    </source>
</evidence>
<dbReference type="CDD" id="cd12117">
    <property type="entry name" value="A_NRPS_Srf_like"/>
    <property type="match status" value="1"/>
</dbReference>
<dbReference type="Gene3D" id="3.40.366.10">
    <property type="entry name" value="Malonyl-Coenzyme A Acyl Carrier Protein, domain 2"/>
    <property type="match status" value="1"/>
</dbReference>
<dbReference type="SMART" id="SM01294">
    <property type="entry name" value="PKS_PP_betabranch"/>
    <property type="match status" value="1"/>
</dbReference>
<dbReference type="SUPFAM" id="SSF53383">
    <property type="entry name" value="PLP-dependent transferases"/>
    <property type="match status" value="1"/>
</dbReference>
<feature type="domain" description="Ketosynthase family 3 (KS3)" evidence="7">
    <location>
        <begin position="613"/>
        <end position="1037"/>
    </location>
</feature>
<dbReference type="GO" id="GO:0004315">
    <property type="term" value="F:3-oxoacyl-[acyl-carrier-protein] synthase activity"/>
    <property type="evidence" value="ECO:0007669"/>
    <property type="project" value="InterPro"/>
</dbReference>
<dbReference type="InterPro" id="IPR045851">
    <property type="entry name" value="AMP-bd_C_sf"/>
</dbReference>
<dbReference type="GO" id="GO:0030170">
    <property type="term" value="F:pyridoxal phosphate binding"/>
    <property type="evidence" value="ECO:0007669"/>
    <property type="project" value="InterPro"/>
</dbReference>
<dbReference type="Gene3D" id="3.30.70.3290">
    <property type="match status" value="1"/>
</dbReference>
<dbReference type="InterPro" id="IPR005814">
    <property type="entry name" value="Aminotrans_3"/>
</dbReference>
<protein>
    <submittedName>
        <fullName evidence="8">Beta-ketoacyl synthase</fullName>
    </submittedName>
</protein>
<dbReference type="InterPro" id="IPR018201">
    <property type="entry name" value="Ketoacyl_synth_AS"/>
</dbReference>
<dbReference type="SUPFAM" id="SSF56801">
    <property type="entry name" value="Acetyl-CoA synthetase-like"/>
    <property type="match status" value="1"/>
</dbReference>
<reference evidence="8 9" key="1">
    <citation type="journal article" date="2010" name="J. Bacteriol.">
        <title>Genome sequence of the oligotrophic marine Gammaproteobacterium HTCC2143, isolated from the Oregon Coast.</title>
        <authorList>
            <person name="Oh H.M."/>
            <person name="Kang I."/>
            <person name="Ferriera S."/>
            <person name="Giovannoni S.J."/>
            <person name="Cho J.C."/>
        </authorList>
    </citation>
    <scope>NUCLEOTIDE SEQUENCE [LARGE SCALE GENOMIC DNA]</scope>
    <source>
        <strain evidence="8 9">HTCC2143</strain>
    </source>
</reference>
<dbReference type="Gene3D" id="3.40.50.980">
    <property type="match status" value="2"/>
</dbReference>
<dbReference type="Proteomes" id="UP000004931">
    <property type="component" value="Unassembled WGS sequence"/>
</dbReference>
<dbReference type="PROSITE" id="PS00012">
    <property type="entry name" value="PHOSPHOPANTETHEINE"/>
    <property type="match status" value="1"/>
</dbReference>
<dbReference type="Pfam" id="PF02801">
    <property type="entry name" value="Ketoacyl-synt_C"/>
    <property type="match status" value="1"/>
</dbReference>
<dbReference type="InterPro" id="IPR020806">
    <property type="entry name" value="PKS_PP-bd"/>
</dbReference>
<dbReference type="Gene3D" id="3.30.300.30">
    <property type="match status" value="1"/>
</dbReference>
<dbReference type="STRING" id="247633.GP2143_01240"/>
<dbReference type="PROSITE" id="PS00455">
    <property type="entry name" value="AMP_BINDING"/>
    <property type="match status" value="1"/>
</dbReference>
<dbReference type="PROSITE" id="PS50075">
    <property type="entry name" value="CARRIER"/>
    <property type="match status" value="2"/>
</dbReference>
<dbReference type="Pfam" id="PF00550">
    <property type="entry name" value="PP-binding"/>
    <property type="match status" value="2"/>
</dbReference>
<dbReference type="InterPro" id="IPR009081">
    <property type="entry name" value="PP-bd_ACP"/>
</dbReference>
<dbReference type="Pfam" id="PF00501">
    <property type="entry name" value="AMP-binding"/>
    <property type="match status" value="1"/>
</dbReference>
<dbReference type="PANTHER" id="PTHR43775">
    <property type="entry name" value="FATTY ACID SYNTHASE"/>
    <property type="match status" value="1"/>
</dbReference>
<dbReference type="SMART" id="SM00827">
    <property type="entry name" value="PKS_AT"/>
    <property type="match status" value="1"/>
</dbReference>
<dbReference type="PROSITE" id="PS00606">
    <property type="entry name" value="KS3_1"/>
    <property type="match status" value="1"/>
</dbReference>
<keyword evidence="2" id="KW-0596">Phosphopantetheine</keyword>
<gene>
    <name evidence="8" type="ORF">GP2143_01240</name>
</gene>
<dbReference type="EMBL" id="AAVT01000011">
    <property type="protein sequence ID" value="EAW30027.1"/>
    <property type="molecule type" value="Genomic_DNA"/>
</dbReference>
<dbReference type="Pfam" id="PF22621">
    <property type="entry name" value="CurL-like_PKS_C"/>
    <property type="match status" value="1"/>
</dbReference>
<evidence type="ECO:0000313" key="9">
    <source>
        <dbReference type="Proteomes" id="UP000004931"/>
    </source>
</evidence>
<dbReference type="eggNOG" id="COG0001">
    <property type="taxonomic scope" value="Bacteria"/>
</dbReference>
<dbReference type="InterPro" id="IPR014030">
    <property type="entry name" value="Ketoacyl_synth_N"/>
</dbReference>
<organism evidence="8 9">
    <name type="scientific">marine gamma proteobacterium HTCC2143</name>
    <dbReference type="NCBI Taxonomy" id="247633"/>
    <lineage>
        <taxon>Bacteria</taxon>
        <taxon>Pseudomonadati</taxon>
        <taxon>Pseudomonadota</taxon>
        <taxon>Gammaproteobacteria</taxon>
        <taxon>Cellvibrionales</taxon>
        <taxon>Spongiibacteraceae</taxon>
        <taxon>BD1-7 clade</taxon>
    </lineage>
</organism>
<name>A0YGI6_9GAMM</name>
<accession>A0YGI6</accession>
<dbReference type="InterPro" id="IPR020845">
    <property type="entry name" value="AMP-binding_CS"/>
</dbReference>
<dbReference type="SMART" id="SM00823">
    <property type="entry name" value="PKS_PP"/>
    <property type="match status" value="2"/>
</dbReference>
<dbReference type="Pfam" id="PF00109">
    <property type="entry name" value="ketoacyl-synt"/>
    <property type="match status" value="1"/>
</dbReference>
<dbReference type="GO" id="GO:0004312">
    <property type="term" value="F:fatty acid synthase activity"/>
    <property type="evidence" value="ECO:0007669"/>
    <property type="project" value="TreeGrafter"/>
</dbReference>
<keyword evidence="4" id="KW-0808">Transferase</keyword>
<dbReference type="SUPFAM" id="SSF55048">
    <property type="entry name" value="Probable ACP-binding domain of malonyl-CoA ACP transacylase"/>
    <property type="match status" value="1"/>
</dbReference>
<dbReference type="InterPro" id="IPR015424">
    <property type="entry name" value="PyrdxlP-dep_Trfase"/>
</dbReference>
<dbReference type="GO" id="GO:0031177">
    <property type="term" value="F:phosphopantetheine binding"/>
    <property type="evidence" value="ECO:0007669"/>
    <property type="project" value="InterPro"/>
</dbReference>
<dbReference type="SMART" id="SM00825">
    <property type="entry name" value="PKS_KS"/>
    <property type="match status" value="1"/>
</dbReference>
<dbReference type="PROSITE" id="PS52004">
    <property type="entry name" value="KS3_2"/>
    <property type="match status" value="1"/>
</dbReference>
<comment type="caution">
    <text evidence="8">The sequence shown here is derived from an EMBL/GenBank/DDBJ whole genome shotgun (WGS) entry which is preliminary data.</text>
</comment>
<dbReference type="GO" id="GO:0008483">
    <property type="term" value="F:transaminase activity"/>
    <property type="evidence" value="ECO:0007669"/>
    <property type="project" value="InterPro"/>
</dbReference>
<dbReference type="InterPro" id="IPR036736">
    <property type="entry name" value="ACP-like_sf"/>
</dbReference>
<dbReference type="InterPro" id="IPR015422">
    <property type="entry name" value="PyrdxlP-dep_Trfase_small"/>
</dbReference>
<keyword evidence="9" id="KW-1185">Reference proteome</keyword>
<evidence type="ECO:0000259" key="6">
    <source>
        <dbReference type="PROSITE" id="PS50075"/>
    </source>
</evidence>
<evidence type="ECO:0000259" key="7">
    <source>
        <dbReference type="PROSITE" id="PS52004"/>
    </source>
</evidence>
<dbReference type="Pfam" id="PF00202">
    <property type="entry name" value="Aminotran_3"/>
    <property type="match status" value="1"/>
</dbReference>
<evidence type="ECO:0000313" key="8">
    <source>
        <dbReference type="EMBL" id="EAW30027.1"/>
    </source>
</evidence>
<dbReference type="Pfam" id="PF13193">
    <property type="entry name" value="AMP-binding_C"/>
    <property type="match status" value="1"/>
</dbReference>
<dbReference type="InterPro" id="IPR016039">
    <property type="entry name" value="Thiolase-like"/>
</dbReference>
<feature type="domain" description="Carrier" evidence="6">
    <location>
        <begin position="1534"/>
        <end position="1612"/>
    </location>
</feature>
<dbReference type="Gene3D" id="3.40.640.10">
    <property type="entry name" value="Type I PLP-dependent aspartate aminotransferase-like (Major domain)"/>
    <property type="match status" value="1"/>
</dbReference>
<evidence type="ECO:0000256" key="3">
    <source>
        <dbReference type="ARBA" id="ARBA00022553"/>
    </source>
</evidence>
<evidence type="ECO:0000256" key="1">
    <source>
        <dbReference type="ARBA" id="ARBA00005194"/>
    </source>
</evidence>
<dbReference type="InterPro" id="IPR025110">
    <property type="entry name" value="AMP-bd_C"/>
</dbReference>
<evidence type="ECO:0000256" key="2">
    <source>
        <dbReference type="ARBA" id="ARBA00022450"/>
    </source>
</evidence>
<dbReference type="SUPFAM" id="SSF47336">
    <property type="entry name" value="ACP-like"/>
    <property type="match status" value="2"/>
</dbReference>
<dbReference type="InterPro" id="IPR050091">
    <property type="entry name" value="PKS_NRPS_Biosynth_Enz"/>
</dbReference>
<dbReference type="CDD" id="cd00833">
    <property type="entry name" value="PKS"/>
    <property type="match status" value="1"/>
</dbReference>
<sequence>MQMDTMDCNNAGGYHGTIQSRFSDQVNKTPNKLCLRTPATPERAGWALSYRDLDHWSDSLASRLLSVGVVAGDRVGLCAERSASAIAAMVAIAKISACYVPLSPEYPRSRLDLMIEDAAISVAFMASAAVDVMCGSGLKILPLEDSPSPGEEELESVLEPGQGEDPAYILYTSGSTGRPKGVVVPHCSILRLVSPKNTYCQFDDQRCFLQLAPLSFDAATFEIWGALLNGACCVVVPGRVMPSYERLAEILAEGITTLWLTSSLYNTIISDAPESLRSVKQLLIGGEALSVTHVRKGLDALPDTQIINGYGPTENTTFTVAYPIPRNFPGTLKKIPIGFPIHATYCEVFDSELKPVADGTKGELIAFGDGVALGYLNRPDLTAERFLELECRDGVTRRGYRTGDIVIRLENGCYDYLGRNDMQVKIDGHRIEPQEIEVFINQLEQVADARVLVKAGPQGQQRLVAYIVGVGELDPGAIRSCVADEFPAFMVPHFIVPLEKLPKNQNGKLDEACLPDPFVSKQSVAGASQQVANCWLKILGRSVGENDNFLDAGGTSLEALRLTELFEKEFERDLQATFVFEYPSVRRQAQFFAQDNSQPAAEIGSISRSGVGQQDIAVIGIACRFPGANNLEEYWDNLVNGRETISFFTEETLSSEVDEAERNHPNYVRARGIVEDCDQFDAAFFGISPAEAAIMDPQQRIMLQLAQHALEDAGCKPGDETLRTGVFAGMNWARYFQQYVLNNEEVKRKFGLFNASLANESDFLSSRISYKLNLTGPSVNVYTACSTGLVAISQACTSIERGDCEMALAGGVSITTPVNSGYMYQEGSMLSKDGHCRPFDAAATGTTFNDGAGFVVLKRLDLALRDGDNIYAVTKGFAVNNDGGNKASFTAPSVAGQVAVYNSALAKAAVSPESIGLIETHGTATPLGDPIEVTALNRSYGGGRRGESCVLGSVKSNIGHTIHAAGVASFIKIVMAVNRGLIPPTLHFENPNPKLELEKTPFYVNKKLLDWNSEGPRRAAVSSLGVGGTNAHIIVEQFKSPLQVPSESAGKDSATPHPGFSVLLSAKSKQALENQVANYQRFFETQPAGYSVADAAYTSRVARQHFPYRAAVTGTTAAELADKLADKKRFATGRAKNVTGSVQGFMFSGQGSQRQLMGHWLYEQNEDFRGMVDRGSKIVLQQQGFDPRSIITDGGKHQDINLDVNQTKIAQPLLFLFEYGLARYLQSCGFQPDFLIGHSIGEFAAAALAGIFSFDDAVKLVAARGALMQSMPPGKMLAVKAGPDEVDDLLATGLGLAAVNAPDRIVLSGPEDIIQAAMEKLTKAKIASSILHTSHAFHSEMMDPIIAGIEELAASIKKHPPTLPVFSTATGELMTDQQATDPAYWAMQLRQPVLFADAVTATREYYQGQAIALVEVGPGVALSSLLACQNAEAKNTVIPAATGSAVGEEFVQEFSQCINGLWASGFKVDWASHFSGINVQKTRLPGYAFQRDKHWLSLSKEDAATPQISAAPVNTASPQQLIAPIQEVTMSTEQHRQAMERKLRELLEDVTGSDLGDVEADDHFSEAGLDSLLLTQVATAIEQEFAIGLTFRHLVEDYTSIGELSDFVASEVAPEKSQVQVPAAGEGIPVSQGMPPQIPPAFVASTSDDAVQQLFQQQLQIMQLQLQVLGGAAPSVMPAIQPTVASENTAESTLVAKEDGADKKVARQTPGTRIVREKLGVELTRAQQLWIDEVMDSYQKKYAGSKKYTQTHRKYLADPRTVSGFNPEWKEIVFPIVTERSKGSKLWDIDGNELIDTSNGFGPIFFGHSPDFITDAVKQQLDLGIETGPQSPLAGEVARLFCELTGNERCTFASTGSEAVVGAIRLARTVTGRKKVAMFGGSYHGITDEVINRAGKDYQALPAAPGISRETTSNMLVLPWADPESLEVLKKLGPELAAVLVEPVQSRMPEFNDQNYLKEIRSITQDCGAAMILDEVVTGFRVAAGGIRERFDIDADLGTYGKVVGGGYPIGIIGGKAKFMDALDGGHWQYGDDSIPEAGVTFFAGTFVRHPLALTAAKAVLDRIKADGPSLYEGLEKKTSLMTAEAKSFIEQMKCEVSFESFTSLFYVSVPESAHWGHMLFLLMTLEGIHIQQYRPNFLTTEHNKEDVDKILIAFKKSLAKLISNGLIEGDMVVAKRFLNEKSRIPKGARLGKNAQAEPAYFLEDPDNNGKYIEVGRP</sequence>
<dbReference type="Gene3D" id="1.10.1200.10">
    <property type="entry name" value="ACP-like"/>
    <property type="match status" value="2"/>
</dbReference>
<dbReference type="Gene3D" id="3.40.47.10">
    <property type="match status" value="1"/>
</dbReference>
<dbReference type="InterPro" id="IPR000873">
    <property type="entry name" value="AMP-dep_synth/lig_dom"/>
</dbReference>
<dbReference type="NCBIfam" id="TIGR01733">
    <property type="entry name" value="AA-adenyl-dom"/>
    <property type="match status" value="1"/>
</dbReference>
<dbReference type="InterPro" id="IPR015421">
    <property type="entry name" value="PyrdxlP-dep_Trfase_major"/>
</dbReference>
<dbReference type="InterPro" id="IPR016035">
    <property type="entry name" value="Acyl_Trfase/lysoPLipase"/>
</dbReference>
<dbReference type="UniPathway" id="UPA00094"/>
<dbReference type="InterPro" id="IPR006162">
    <property type="entry name" value="Ppantetheine_attach_site"/>
</dbReference>
<dbReference type="Pfam" id="PF00698">
    <property type="entry name" value="Acyl_transf_1"/>
    <property type="match status" value="1"/>
</dbReference>
<keyword evidence="5" id="KW-0663">Pyridoxal phosphate</keyword>
<feature type="domain" description="Carrier" evidence="6">
    <location>
        <begin position="522"/>
        <end position="596"/>
    </location>
</feature>
<dbReference type="GO" id="GO:0006633">
    <property type="term" value="P:fatty acid biosynthetic process"/>
    <property type="evidence" value="ECO:0007669"/>
    <property type="project" value="UniProtKB-UniPathway"/>
</dbReference>
<dbReference type="PANTHER" id="PTHR43775:SF51">
    <property type="entry name" value="INACTIVE PHENOLPHTHIOCEROL SYNTHESIS POLYKETIDE SYNTHASE TYPE I PKS1-RELATED"/>
    <property type="match status" value="1"/>
</dbReference>
<dbReference type="InterPro" id="IPR010071">
    <property type="entry name" value="AA_adenyl_dom"/>
</dbReference>
<dbReference type="InterPro" id="IPR016036">
    <property type="entry name" value="Malonyl_transacylase_ACP-bd"/>
</dbReference>
<dbReference type="Gene3D" id="3.90.1150.10">
    <property type="entry name" value="Aspartate Aminotransferase, domain 1"/>
    <property type="match status" value="1"/>
</dbReference>
<proteinExistence type="predicted"/>
<comment type="pathway">
    <text evidence="1">Lipid metabolism; fatty acid biosynthesis.</text>
</comment>
<dbReference type="Gene3D" id="2.30.38.10">
    <property type="entry name" value="Luciferase, Domain 3"/>
    <property type="match status" value="1"/>
</dbReference>
<evidence type="ECO:0000256" key="4">
    <source>
        <dbReference type="ARBA" id="ARBA00022679"/>
    </source>
</evidence>
<keyword evidence="3" id="KW-0597">Phosphoprotein</keyword>
<dbReference type="InterPro" id="IPR014043">
    <property type="entry name" value="Acyl_transferase_dom"/>
</dbReference>
<dbReference type="SUPFAM" id="SSF53901">
    <property type="entry name" value="Thiolase-like"/>
    <property type="match status" value="1"/>
</dbReference>
<dbReference type="InterPro" id="IPR001227">
    <property type="entry name" value="Ac_transferase_dom_sf"/>
</dbReference>
<dbReference type="eggNOG" id="COG3321">
    <property type="taxonomic scope" value="Bacteria"/>
</dbReference>
<dbReference type="OrthoDB" id="9778690at2"/>
<dbReference type="InterPro" id="IPR014031">
    <property type="entry name" value="Ketoacyl_synth_C"/>
</dbReference>
<dbReference type="SUPFAM" id="SSF52151">
    <property type="entry name" value="FabD/lysophospholipase-like"/>
    <property type="match status" value="1"/>
</dbReference>
<dbReference type="InterPro" id="IPR020841">
    <property type="entry name" value="PKS_Beta-ketoAc_synthase_dom"/>
</dbReference>